<dbReference type="AlphaFoldDB" id="A0A9D4MBY5"/>
<comment type="caution">
    <text evidence="2">The sequence shown here is derived from an EMBL/GenBank/DDBJ whole genome shotgun (WGS) entry which is preliminary data.</text>
</comment>
<accession>A0A9D4MBY5</accession>
<feature type="region of interest" description="Disordered" evidence="1">
    <location>
        <begin position="14"/>
        <end position="37"/>
    </location>
</feature>
<keyword evidence="3" id="KW-1185">Reference proteome</keyword>
<sequence>MHTTHAVYADTLMTDGTSMTENNKSHTREVDSGFSTSSDEGRIGELLRAALLIKQVQSSLGQDLLSRCLRGLPGLESIAKRNADRVTRIGLKSPQGDMNRLLVTPGDFKPFQVDNDPMSLEHWVIVDLKWLEVTLRFLSKNKCSCSLNILMQERRATCLKLLPSDPKELICYENVVFTKDCHIAAKFVNGLEPYPTRRKFHDDSANKFDFKSVQKLFL</sequence>
<evidence type="ECO:0000313" key="2">
    <source>
        <dbReference type="EMBL" id="KAH3873430.1"/>
    </source>
</evidence>
<reference evidence="2" key="1">
    <citation type="journal article" date="2019" name="bioRxiv">
        <title>The Genome of the Zebra Mussel, Dreissena polymorpha: A Resource for Invasive Species Research.</title>
        <authorList>
            <person name="McCartney M.A."/>
            <person name="Auch B."/>
            <person name="Kono T."/>
            <person name="Mallez S."/>
            <person name="Zhang Y."/>
            <person name="Obille A."/>
            <person name="Becker A."/>
            <person name="Abrahante J.E."/>
            <person name="Garbe J."/>
            <person name="Badalamenti J.P."/>
            <person name="Herman A."/>
            <person name="Mangelson H."/>
            <person name="Liachko I."/>
            <person name="Sullivan S."/>
            <person name="Sone E.D."/>
            <person name="Koren S."/>
            <person name="Silverstein K.A.T."/>
            <person name="Beckman K.B."/>
            <person name="Gohl D.M."/>
        </authorList>
    </citation>
    <scope>NUCLEOTIDE SEQUENCE</scope>
    <source>
        <strain evidence="2">Duluth1</strain>
        <tissue evidence="2">Whole animal</tissue>
    </source>
</reference>
<name>A0A9D4MBY5_DREPO</name>
<proteinExistence type="predicted"/>
<dbReference type="Proteomes" id="UP000828390">
    <property type="component" value="Unassembled WGS sequence"/>
</dbReference>
<organism evidence="2 3">
    <name type="scientific">Dreissena polymorpha</name>
    <name type="common">Zebra mussel</name>
    <name type="synonym">Mytilus polymorpha</name>
    <dbReference type="NCBI Taxonomy" id="45954"/>
    <lineage>
        <taxon>Eukaryota</taxon>
        <taxon>Metazoa</taxon>
        <taxon>Spiralia</taxon>
        <taxon>Lophotrochozoa</taxon>
        <taxon>Mollusca</taxon>
        <taxon>Bivalvia</taxon>
        <taxon>Autobranchia</taxon>
        <taxon>Heteroconchia</taxon>
        <taxon>Euheterodonta</taxon>
        <taxon>Imparidentia</taxon>
        <taxon>Neoheterodontei</taxon>
        <taxon>Myida</taxon>
        <taxon>Dreissenoidea</taxon>
        <taxon>Dreissenidae</taxon>
        <taxon>Dreissena</taxon>
    </lineage>
</organism>
<evidence type="ECO:0000256" key="1">
    <source>
        <dbReference type="SAM" id="MobiDB-lite"/>
    </source>
</evidence>
<dbReference type="EMBL" id="JAIWYP010000002">
    <property type="protein sequence ID" value="KAH3873430.1"/>
    <property type="molecule type" value="Genomic_DNA"/>
</dbReference>
<reference evidence="2" key="2">
    <citation type="submission" date="2020-11" db="EMBL/GenBank/DDBJ databases">
        <authorList>
            <person name="McCartney M.A."/>
            <person name="Auch B."/>
            <person name="Kono T."/>
            <person name="Mallez S."/>
            <person name="Becker A."/>
            <person name="Gohl D.M."/>
            <person name="Silverstein K.A.T."/>
            <person name="Koren S."/>
            <person name="Bechman K.B."/>
            <person name="Herman A."/>
            <person name="Abrahante J.E."/>
            <person name="Garbe J."/>
        </authorList>
    </citation>
    <scope>NUCLEOTIDE SEQUENCE</scope>
    <source>
        <strain evidence="2">Duluth1</strain>
        <tissue evidence="2">Whole animal</tissue>
    </source>
</reference>
<protein>
    <submittedName>
        <fullName evidence="2">Uncharacterized protein</fullName>
    </submittedName>
</protein>
<evidence type="ECO:0000313" key="3">
    <source>
        <dbReference type="Proteomes" id="UP000828390"/>
    </source>
</evidence>
<gene>
    <name evidence="2" type="ORF">DPMN_036665</name>
</gene>